<feature type="compositionally biased region" description="Low complexity" evidence="1">
    <location>
        <begin position="50"/>
        <end position="69"/>
    </location>
</feature>
<reference evidence="2" key="1">
    <citation type="submission" date="2014-09" db="EMBL/GenBank/DDBJ databases">
        <authorList>
            <person name="Magalhaes I.L.F."/>
            <person name="Oliveira U."/>
            <person name="Santos F.R."/>
            <person name="Vidigal T.H.D.A."/>
            <person name="Brescovit A.D."/>
            <person name="Santos A.J."/>
        </authorList>
    </citation>
    <scope>NUCLEOTIDE SEQUENCE</scope>
    <source>
        <tissue evidence="2">Shoot tissue taken approximately 20 cm above the soil surface</tissue>
    </source>
</reference>
<feature type="compositionally biased region" description="Basic residues" evidence="1">
    <location>
        <begin position="39"/>
        <end position="49"/>
    </location>
</feature>
<protein>
    <submittedName>
        <fullName evidence="2">Uncharacterized protein</fullName>
    </submittedName>
</protein>
<evidence type="ECO:0000256" key="1">
    <source>
        <dbReference type="SAM" id="MobiDB-lite"/>
    </source>
</evidence>
<proteinExistence type="predicted"/>
<dbReference type="AlphaFoldDB" id="A0A0A9EWT6"/>
<dbReference type="EMBL" id="GBRH01194457">
    <property type="protein sequence ID" value="JAE03439.1"/>
    <property type="molecule type" value="Transcribed_RNA"/>
</dbReference>
<reference evidence="2" key="2">
    <citation type="journal article" date="2015" name="Data Brief">
        <title>Shoot transcriptome of the giant reed, Arundo donax.</title>
        <authorList>
            <person name="Barrero R.A."/>
            <person name="Guerrero F.D."/>
            <person name="Moolhuijzen P."/>
            <person name="Goolsby J.A."/>
            <person name="Tidwell J."/>
            <person name="Bellgard S.E."/>
            <person name="Bellgard M.I."/>
        </authorList>
    </citation>
    <scope>NUCLEOTIDE SEQUENCE</scope>
    <source>
        <tissue evidence="2">Shoot tissue taken approximately 20 cm above the soil surface</tissue>
    </source>
</reference>
<accession>A0A0A9EWT6</accession>
<name>A0A0A9EWT6_ARUDO</name>
<sequence length="123" mass="14404">MDRRASRSSSSAPSRRRLNSSSMKRREGEAGSRGPGPLYRRRRRRRQRRQLPCSPCRPASAPPACSTPRGCSFRRPWEVLECRTNRFWLKLQPKQAILHSECSSTWNNHLSQQLQHRLMLHNI</sequence>
<feature type="region of interest" description="Disordered" evidence="1">
    <location>
        <begin position="1"/>
        <end position="69"/>
    </location>
</feature>
<organism evidence="2">
    <name type="scientific">Arundo donax</name>
    <name type="common">Giant reed</name>
    <name type="synonym">Donax arundinaceus</name>
    <dbReference type="NCBI Taxonomy" id="35708"/>
    <lineage>
        <taxon>Eukaryota</taxon>
        <taxon>Viridiplantae</taxon>
        <taxon>Streptophyta</taxon>
        <taxon>Embryophyta</taxon>
        <taxon>Tracheophyta</taxon>
        <taxon>Spermatophyta</taxon>
        <taxon>Magnoliopsida</taxon>
        <taxon>Liliopsida</taxon>
        <taxon>Poales</taxon>
        <taxon>Poaceae</taxon>
        <taxon>PACMAD clade</taxon>
        <taxon>Arundinoideae</taxon>
        <taxon>Arundineae</taxon>
        <taxon>Arundo</taxon>
    </lineage>
</organism>
<evidence type="ECO:0000313" key="2">
    <source>
        <dbReference type="EMBL" id="JAE03439.1"/>
    </source>
</evidence>